<evidence type="ECO:0008006" key="4">
    <source>
        <dbReference type="Google" id="ProtNLM"/>
    </source>
</evidence>
<comment type="caution">
    <text evidence="2">The sequence shown here is derived from an EMBL/GenBank/DDBJ whole genome shotgun (WGS) entry which is preliminary data.</text>
</comment>
<name>A0AAV3YMA2_9GAST</name>
<evidence type="ECO:0000313" key="3">
    <source>
        <dbReference type="Proteomes" id="UP000735302"/>
    </source>
</evidence>
<organism evidence="2 3">
    <name type="scientific">Plakobranchus ocellatus</name>
    <dbReference type="NCBI Taxonomy" id="259542"/>
    <lineage>
        <taxon>Eukaryota</taxon>
        <taxon>Metazoa</taxon>
        <taxon>Spiralia</taxon>
        <taxon>Lophotrochozoa</taxon>
        <taxon>Mollusca</taxon>
        <taxon>Gastropoda</taxon>
        <taxon>Heterobranchia</taxon>
        <taxon>Euthyneura</taxon>
        <taxon>Panpulmonata</taxon>
        <taxon>Sacoglossa</taxon>
        <taxon>Placobranchoidea</taxon>
        <taxon>Plakobranchidae</taxon>
        <taxon>Plakobranchus</taxon>
    </lineage>
</organism>
<reference evidence="2 3" key="1">
    <citation type="journal article" date="2021" name="Elife">
        <title>Chloroplast acquisition without the gene transfer in kleptoplastic sea slugs, Plakobranchus ocellatus.</title>
        <authorList>
            <person name="Maeda T."/>
            <person name="Takahashi S."/>
            <person name="Yoshida T."/>
            <person name="Shimamura S."/>
            <person name="Takaki Y."/>
            <person name="Nagai Y."/>
            <person name="Toyoda A."/>
            <person name="Suzuki Y."/>
            <person name="Arimoto A."/>
            <person name="Ishii H."/>
            <person name="Satoh N."/>
            <person name="Nishiyama T."/>
            <person name="Hasebe M."/>
            <person name="Maruyama T."/>
            <person name="Minagawa J."/>
            <person name="Obokata J."/>
            <person name="Shigenobu S."/>
        </authorList>
    </citation>
    <scope>NUCLEOTIDE SEQUENCE [LARGE SCALE GENOMIC DNA]</scope>
</reference>
<evidence type="ECO:0000256" key="1">
    <source>
        <dbReference type="SAM" id="MobiDB-lite"/>
    </source>
</evidence>
<protein>
    <recommendedName>
        <fullName evidence="4">BRCT domain-containing protein</fullName>
    </recommendedName>
</protein>
<evidence type="ECO:0000313" key="2">
    <source>
        <dbReference type="EMBL" id="GFN84405.1"/>
    </source>
</evidence>
<accession>A0AAV3YMA2</accession>
<feature type="region of interest" description="Disordered" evidence="1">
    <location>
        <begin position="47"/>
        <end position="68"/>
    </location>
</feature>
<keyword evidence="3" id="KW-1185">Reference proteome</keyword>
<sequence length="227" mass="26223">MISSIRRPHYGRVRVIDEALNELVSLGLMKVTLDRVSHQFATRVRVEKEEASMPNDSGNTEPHSYFTDSNRNEPEGLEVWNDDKNFTLGKQRPKLYLFVLTPGKGQEANSLEPRNECQQQWQAKVLYYIIDNIPRKALVRSIFTIVNLNRLNKCKLCEKQDPVGQRSPTIQRSQACYRLEAIGADEMTHKIQRGKKGMMAILKPHWILESSGRERPKEWPGYPGYIL</sequence>
<proteinExistence type="predicted"/>
<dbReference type="Proteomes" id="UP000735302">
    <property type="component" value="Unassembled WGS sequence"/>
</dbReference>
<dbReference type="AlphaFoldDB" id="A0AAV3YMA2"/>
<gene>
    <name evidence="2" type="ORF">PoB_001091100</name>
</gene>
<dbReference type="EMBL" id="BLXT01001319">
    <property type="protein sequence ID" value="GFN84405.1"/>
    <property type="molecule type" value="Genomic_DNA"/>
</dbReference>
<feature type="compositionally biased region" description="Polar residues" evidence="1">
    <location>
        <begin position="54"/>
        <end position="68"/>
    </location>
</feature>